<organism evidence="1 2">
    <name type="scientific">Corynebacterium mastitidis</name>
    <dbReference type="NCBI Taxonomy" id="161890"/>
    <lineage>
        <taxon>Bacteria</taxon>
        <taxon>Bacillati</taxon>
        <taxon>Actinomycetota</taxon>
        <taxon>Actinomycetes</taxon>
        <taxon>Mycobacteriales</taxon>
        <taxon>Corynebacteriaceae</taxon>
        <taxon>Corynebacterium</taxon>
    </lineage>
</organism>
<dbReference type="InterPro" id="IPR058532">
    <property type="entry name" value="YjbR/MT2646/Rv2570-like"/>
</dbReference>
<accession>A0ABU8NY98</accession>
<reference evidence="1 2" key="1">
    <citation type="submission" date="2024-02" db="EMBL/GenBank/DDBJ databases">
        <title>Whole genome sequencing and characterization of Corynebacterium isolated from the ocular surface of dry eye disease sufferers.</title>
        <authorList>
            <person name="Naqvi M."/>
        </authorList>
    </citation>
    <scope>NUCLEOTIDE SEQUENCE [LARGE SCALE GENOMIC DNA]</scope>
    <source>
        <strain evidence="1 2">PCRF</strain>
    </source>
</reference>
<dbReference type="InterPro" id="IPR038056">
    <property type="entry name" value="YjbR-like_sf"/>
</dbReference>
<dbReference type="Pfam" id="PF04237">
    <property type="entry name" value="YjbR"/>
    <property type="match status" value="1"/>
</dbReference>
<evidence type="ECO:0000313" key="1">
    <source>
        <dbReference type="EMBL" id="MEJ4099733.1"/>
    </source>
</evidence>
<dbReference type="RefSeq" id="WP_337889836.1">
    <property type="nucleotide sequence ID" value="NZ_JBAHVI010000004.1"/>
</dbReference>
<dbReference type="EMBL" id="JBAHVJ010000004">
    <property type="protein sequence ID" value="MEJ4099733.1"/>
    <property type="molecule type" value="Genomic_DNA"/>
</dbReference>
<dbReference type="Gene3D" id="3.90.1150.30">
    <property type="match status" value="1"/>
</dbReference>
<keyword evidence="1" id="KW-0238">DNA-binding</keyword>
<gene>
    <name evidence="1" type="ORF">V5S96_05060</name>
</gene>
<name>A0ABU8NY98_9CORY</name>
<dbReference type="InterPro" id="IPR007351">
    <property type="entry name" value="YjbR"/>
</dbReference>
<evidence type="ECO:0000313" key="2">
    <source>
        <dbReference type="Proteomes" id="UP001359781"/>
    </source>
</evidence>
<dbReference type="SUPFAM" id="SSF142906">
    <property type="entry name" value="YjbR-like"/>
    <property type="match status" value="1"/>
</dbReference>
<proteinExistence type="predicted"/>
<protein>
    <submittedName>
        <fullName evidence="1">MmcQ/YjbR family DNA-binding protein</fullName>
    </submittedName>
</protein>
<dbReference type="PANTHER" id="PTHR35145:SF1">
    <property type="entry name" value="CYTOPLASMIC PROTEIN"/>
    <property type="match status" value="1"/>
</dbReference>
<dbReference type="GO" id="GO:0003677">
    <property type="term" value="F:DNA binding"/>
    <property type="evidence" value="ECO:0007669"/>
    <property type="project" value="UniProtKB-KW"/>
</dbReference>
<comment type="caution">
    <text evidence="1">The sequence shown here is derived from an EMBL/GenBank/DDBJ whole genome shotgun (WGS) entry which is preliminary data.</text>
</comment>
<keyword evidence="2" id="KW-1185">Reference proteome</keyword>
<dbReference type="Proteomes" id="UP001359781">
    <property type="component" value="Unassembled WGS sequence"/>
</dbReference>
<dbReference type="PANTHER" id="PTHR35145">
    <property type="entry name" value="CYTOPLASMIC PROTEIN-RELATED"/>
    <property type="match status" value="1"/>
</dbReference>
<sequence>MGIDHHRLYAEATELSKSLPGAEVYSFTPGWEAARVCGKWFMLTTVLDEERIVILKASPEDGMALRQMHPEITAGYHMNKRHWITVRAGGGVSAELLRELVTDSYRAILATIPRRRRPLGWERYLTSGAE</sequence>